<sequence length="168" mass="18725">MGDTLETLKSDLFAAPFCEGLEDTHLEVLLACAHEERMPKGRFLFHEGAAADYFYIIVSGRVGLELNCPNRGGLSIQTCDAGDVVGSSWLIPPCIWRFDARVLEECRLVSMDAAVLREHCKADPTFGYAMVERIAQVKAERLDAARLQLLDLYGNPEEGRHVARTRID</sequence>
<feature type="domain" description="Cyclic nucleotide-binding" evidence="1">
    <location>
        <begin position="17"/>
        <end position="118"/>
    </location>
</feature>
<dbReference type="Proteomes" id="UP000648239">
    <property type="component" value="Unassembled WGS sequence"/>
</dbReference>
<name>A0A8J6Y807_9BACT</name>
<dbReference type="InterPro" id="IPR000595">
    <property type="entry name" value="cNMP-bd_dom"/>
</dbReference>
<dbReference type="SUPFAM" id="SSF51206">
    <property type="entry name" value="cAMP-binding domain-like"/>
    <property type="match status" value="1"/>
</dbReference>
<evidence type="ECO:0000259" key="1">
    <source>
        <dbReference type="PROSITE" id="PS50042"/>
    </source>
</evidence>
<dbReference type="SMART" id="SM00100">
    <property type="entry name" value="cNMP"/>
    <property type="match status" value="1"/>
</dbReference>
<protein>
    <submittedName>
        <fullName evidence="2">Cyclic nucleotide-binding domain-containing protein</fullName>
    </submittedName>
</protein>
<dbReference type="Pfam" id="PF00027">
    <property type="entry name" value="cNMP_binding"/>
    <property type="match status" value="1"/>
</dbReference>
<accession>A0A8J6Y807</accession>
<dbReference type="CDD" id="cd00038">
    <property type="entry name" value="CAP_ED"/>
    <property type="match status" value="1"/>
</dbReference>
<evidence type="ECO:0000313" key="3">
    <source>
        <dbReference type="Proteomes" id="UP000648239"/>
    </source>
</evidence>
<reference evidence="2 3" key="1">
    <citation type="submission" date="2020-08" db="EMBL/GenBank/DDBJ databases">
        <title>Acidobacteriota in marine sediments use diverse sulfur dissimilation pathways.</title>
        <authorList>
            <person name="Wasmund K."/>
        </authorList>
    </citation>
    <scope>NUCLEOTIDE SEQUENCE [LARGE SCALE GENOMIC DNA]</scope>
    <source>
        <strain evidence="2">MAG AM4</strain>
    </source>
</reference>
<organism evidence="2 3">
    <name type="scientific">Candidatus Polarisedimenticola svalbardensis</name>
    <dbReference type="NCBI Taxonomy" id="2886004"/>
    <lineage>
        <taxon>Bacteria</taxon>
        <taxon>Pseudomonadati</taxon>
        <taxon>Acidobacteriota</taxon>
        <taxon>Candidatus Polarisedimenticolia</taxon>
        <taxon>Candidatus Polarisedimenticolales</taxon>
        <taxon>Candidatus Polarisedimenticolaceae</taxon>
        <taxon>Candidatus Polarisedimenticola</taxon>
    </lineage>
</organism>
<dbReference type="InterPro" id="IPR018490">
    <property type="entry name" value="cNMP-bd_dom_sf"/>
</dbReference>
<evidence type="ECO:0000313" key="2">
    <source>
        <dbReference type="EMBL" id="MBD3867811.1"/>
    </source>
</evidence>
<dbReference type="Gene3D" id="2.60.120.10">
    <property type="entry name" value="Jelly Rolls"/>
    <property type="match status" value="1"/>
</dbReference>
<proteinExistence type="predicted"/>
<dbReference type="EMBL" id="JACXWD010000016">
    <property type="protein sequence ID" value="MBD3867811.1"/>
    <property type="molecule type" value="Genomic_DNA"/>
</dbReference>
<gene>
    <name evidence="2" type="ORF">IFK94_06790</name>
</gene>
<dbReference type="InterPro" id="IPR014710">
    <property type="entry name" value="RmlC-like_jellyroll"/>
</dbReference>
<dbReference type="AlphaFoldDB" id="A0A8J6Y807"/>
<comment type="caution">
    <text evidence="2">The sequence shown here is derived from an EMBL/GenBank/DDBJ whole genome shotgun (WGS) entry which is preliminary data.</text>
</comment>
<dbReference type="PROSITE" id="PS50042">
    <property type="entry name" value="CNMP_BINDING_3"/>
    <property type="match status" value="1"/>
</dbReference>